<name>A0A914V9A8_9BILA</name>
<evidence type="ECO:0000313" key="7">
    <source>
        <dbReference type="WBParaSite" id="PSAMB.scaffold15992size1433.g36739.t1"/>
    </source>
</evidence>
<dbReference type="PROSITE" id="PS00122">
    <property type="entry name" value="CARBOXYLESTERASE_B_1"/>
    <property type="match status" value="1"/>
</dbReference>
<keyword evidence="3 4" id="KW-0378">Hydrolase</keyword>
<dbReference type="Pfam" id="PF00135">
    <property type="entry name" value="COesterase"/>
    <property type="match status" value="1"/>
</dbReference>
<dbReference type="InterPro" id="IPR050309">
    <property type="entry name" value="Type-B_Carboxylest/Lipase"/>
</dbReference>
<dbReference type="EC" id="3.1.1.-" evidence="4"/>
<dbReference type="InterPro" id="IPR029058">
    <property type="entry name" value="AB_hydrolase_fold"/>
</dbReference>
<organism evidence="6 7">
    <name type="scientific">Plectus sambesii</name>
    <dbReference type="NCBI Taxonomy" id="2011161"/>
    <lineage>
        <taxon>Eukaryota</taxon>
        <taxon>Metazoa</taxon>
        <taxon>Ecdysozoa</taxon>
        <taxon>Nematoda</taxon>
        <taxon>Chromadorea</taxon>
        <taxon>Plectida</taxon>
        <taxon>Plectina</taxon>
        <taxon>Plectoidea</taxon>
        <taxon>Plectidae</taxon>
        <taxon>Plectus</taxon>
    </lineage>
</organism>
<dbReference type="InterPro" id="IPR002018">
    <property type="entry name" value="CarbesteraseB"/>
</dbReference>
<dbReference type="Gene3D" id="3.40.50.1820">
    <property type="entry name" value="alpha/beta hydrolase"/>
    <property type="match status" value="1"/>
</dbReference>
<keyword evidence="2" id="KW-0719">Serine esterase</keyword>
<accession>A0A914V9A8</accession>
<comment type="similarity">
    <text evidence="1 4">Belongs to the type-B carboxylesterase/lipase family.</text>
</comment>
<evidence type="ECO:0000256" key="3">
    <source>
        <dbReference type="ARBA" id="ARBA00022801"/>
    </source>
</evidence>
<evidence type="ECO:0000256" key="4">
    <source>
        <dbReference type="RuleBase" id="RU361235"/>
    </source>
</evidence>
<dbReference type="GO" id="GO:0052689">
    <property type="term" value="F:carboxylic ester hydrolase activity"/>
    <property type="evidence" value="ECO:0007669"/>
    <property type="project" value="UniProtKB-KW"/>
</dbReference>
<dbReference type="WBParaSite" id="PSAMB.scaffold15992size1433.g36739.t1">
    <property type="protein sequence ID" value="PSAMB.scaffold15992size1433.g36739.t1"/>
    <property type="gene ID" value="PSAMB.scaffold15992size1433.g36739"/>
</dbReference>
<dbReference type="Proteomes" id="UP000887566">
    <property type="component" value="Unplaced"/>
</dbReference>
<sequence>TVKKSSADKNLGLLDIILGLQWTQNEIGAFGGDKNRVSIMGHSSGAQGVDQLAISPKTAGLFRQVIVMSGPVGMIELRRDANLNQSRTMAISAGCATEDLWNAGDSFEEILQCLRRKPVAELVNVQREIENTGQSFEGPMIDDADGVLPENSTALLRKRRPYQMLIGTTNREFRVAAMLVNSDGEISKPLLYIMCIFMAKTRGLKHPLAVGRACADDYSKRPSDIPDLVDDVLIYLPTYDSSEAMRAKKAVVYKYSFEYSKIGEAFLGKEASSVPGPFHAQDLVYVMGLHYNKFTPKDQQIRKVYSGVFADFVISGDPSPPTHREKWQPTDDRNNYFRIDFDDNM</sequence>
<protein>
    <recommendedName>
        <fullName evidence="4">Carboxylic ester hydrolase</fullName>
        <ecNumber evidence="4">3.1.1.-</ecNumber>
    </recommendedName>
</protein>
<reference evidence="7" key="1">
    <citation type="submission" date="2022-11" db="UniProtKB">
        <authorList>
            <consortium name="WormBaseParasite"/>
        </authorList>
    </citation>
    <scope>IDENTIFICATION</scope>
</reference>
<evidence type="ECO:0000259" key="5">
    <source>
        <dbReference type="Pfam" id="PF00135"/>
    </source>
</evidence>
<keyword evidence="6" id="KW-1185">Reference proteome</keyword>
<dbReference type="AlphaFoldDB" id="A0A914V9A8"/>
<dbReference type="PANTHER" id="PTHR11559">
    <property type="entry name" value="CARBOXYLESTERASE"/>
    <property type="match status" value="1"/>
</dbReference>
<proteinExistence type="inferred from homology"/>
<evidence type="ECO:0000256" key="2">
    <source>
        <dbReference type="ARBA" id="ARBA00022487"/>
    </source>
</evidence>
<dbReference type="SUPFAM" id="SSF53474">
    <property type="entry name" value="alpha/beta-Hydrolases"/>
    <property type="match status" value="1"/>
</dbReference>
<evidence type="ECO:0000256" key="1">
    <source>
        <dbReference type="ARBA" id="ARBA00005964"/>
    </source>
</evidence>
<evidence type="ECO:0000313" key="6">
    <source>
        <dbReference type="Proteomes" id="UP000887566"/>
    </source>
</evidence>
<dbReference type="InterPro" id="IPR019826">
    <property type="entry name" value="Carboxylesterase_B_AS"/>
</dbReference>
<feature type="domain" description="Carboxylesterase type B" evidence="5">
    <location>
        <begin position="3"/>
        <end position="343"/>
    </location>
</feature>